<name>A0AAE7RX21_9CAUD</name>
<evidence type="ECO:0000313" key="1">
    <source>
        <dbReference type="EMBL" id="QWM90300.1"/>
    </source>
</evidence>
<dbReference type="RefSeq" id="YP_010359872.1">
    <property type="nucleotide sequence ID" value="NC_062778.1"/>
</dbReference>
<keyword evidence="2" id="KW-1185">Reference proteome</keyword>
<proteinExistence type="predicted"/>
<dbReference type="Proteomes" id="UP000827442">
    <property type="component" value="Segment"/>
</dbReference>
<protein>
    <submittedName>
        <fullName evidence="1">Uncharacterized protein</fullName>
    </submittedName>
</protein>
<accession>A0AAE7RX21</accession>
<organism evidence="1 2">
    <name type="scientific">uncultured phage cr17_1</name>
    <dbReference type="NCBI Taxonomy" id="2986404"/>
    <lineage>
        <taxon>Viruses</taxon>
        <taxon>Duplodnaviria</taxon>
        <taxon>Heunggongvirae</taxon>
        <taxon>Uroviricota</taxon>
        <taxon>Caudoviricetes</taxon>
        <taxon>Crassvirales</taxon>
        <taxon>Intestiviridae</taxon>
        <taxon>Crudevirinae</taxon>
        <taxon>Endlipuvirus</taxon>
        <taxon>Endlipuvirus intestinihominis</taxon>
    </lineage>
</organism>
<evidence type="ECO:0000313" key="2">
    <source>
        <dbReference type="Proteomes" id="UP000827442"/>
    </source>
</evidence>
<sequence>MNTNLERIIAKIENDFNPDNSDWIPRVAAWTIDAMAQLKVFNTIKKQRTLSVNERIAISPCPISEQGFAVYDSNGCKINKLDSKNNRCCSSFTGENQKAISDTVSININNSAKYAPNELAEYTNSPKFEDRHIIKDISSNLVNINKNYIIIGDNKIELSFDTDKIIIENIELETYYSEYFKCDLPVIPDNGNLIEAIASYCMYKMLLRGYKHPVLTLQGNNPAINPYVNWISLKPKVKTSIVLDKQLDISNTNAWRSYFYNFTFMSKS</sequence>
<dbReference type="GeneID" id="75691580"/>
<dbReference type="EMBL" id="MZ130488">
    <property type="protein sequence ID" value="QWM90300.1"/>
    <property type="molecule type" value="Genomic_DNA"/>
</dbReference>
<gene>
    <name evidence="1" type="primary">gp_25560</name>
</gene>
<reference evidence="1 2" key="1">
    <citation type="submission" date="2021-04" db="EMBL/GenBank/DDBJ databases">
        <authorList>
            <person name="Shkoporov A.N."/>
            <person name="Stockdale S.R."/>
            <person name="Guerin E."/>
            <person name="Ross R.P."/>
            <person name="Hill C."/>
        </authorList>
    </citation>
    <scope>NUCLEOTIDE SEQUENCE [LARGE SCALE GENOMIC DNA]</scope>
    <source>
        <strain evidence="2">cr17_1</strain>
    </source>
</reference>
<dbReference type="KEGG" id="vg:75691580"/>